<dbReference type="STRING" id="72664.V4LB01"/>
<name>V4LB01_EUTSA</name>
<dbReference type="AlphaFoldDB" id="V4LB01"/>
<accession>V4LB01</accession>
<dbReference type="Proteomes" id="UP000030689">
    <property type="component" value="Unassembled WGS sequence"/>
</dbReference>
<protein>
    <submittedName>
        <fullName evidence="1">Uncharacterized protein</fullName>
    </submittedName>
</protein>
<proteinExistence type="predicted"/>
<feature type="non-terminal residue" evidence="1">
    <location>
        <position position="102"/>
    </location>
</feature>
<feature type="non-terminal residue" evidence="1">
    <location>
        <position position="1"/>
    </location>
</feature>
<evidence type="ECO:0000313" key="1">
    <source>
        <dbReference type="EMBL" id="ESQ39532.1"/>
    </source>
</evidence>
<keyword evidence="2" id="KW-1185">Reference proteome</keyword>
<gene>
    <name evidence="1" type="ORF">EUTSA_v10001112mg</name>
</gene>
<dbReference type="KEGG" id="eus:EUTSA_v10001112mg"/>
<reference evidence="1 2" key="1">
    <citation type="journal article" date="2013" name="Front. Plant Sci.">
        <title>The Reference Genome of the Halophytic Plant Eutrema salsugineum.</title>
        <authorList>
            <person name="Yang R."/>
            <person name="Jarvis D.E."/>
            <person name="Chen H."/>
            <person name="Beilstein M.A."/>
            <person name="Grimwood J."/>
            <person name="Jenkins J."/>
            <person name="Shu S."/>
            <person name="Prochnik S."/>
            <person name="Xin M."/>
            <person name="Ma C."/>
            <person name="Schmutz J."/>
            <person name="Wing R.A."/>
            <person name="Mitchell-Olds T."/>
            <person name="Schumaker K.S."/>
            <person name="Wang X."/>
        </authorList>
    </citation>
    <scope>NUCLEOTIDE SEQUENCE [LARGE SCALE GENOMIC DNA]</scope>
</reference>
<dbReference type="EMBL" id="KI517465">
    <property type="protein sequence ID" value="ESQ39532.1"/>
    <property type="molecule type" value="Genomic_DNA"/>
</dbReference>
<evidence type="ECO:0000313" key="2">
    <source>
        <dbReference type="Proteomes" id="UP000030689"/>
    </source>
</evidence>
<organism evidence="1 2">
    <name type="scientific">Eutrema salsugineum</name>
    <name type="common">Saltwater cress</name>
    <name type="synonym">Sisymbrium salsugineum</name>
    <dbReference type="NCBI Taxonomy" id="72664"/>
    <lineage>
        <taxon>Eukaryota</taxon>
        <taxon>Viridiplantae</taxon>
        <taxon>Streptophyta</taxon>
        <taxon>Embryophyta</taxon>
        <taxon>Tracheophyta</taxon>
        <taxon>Spermatophyta</taxon>
        <taxon>Magnoliopsida</taxon>
        <taxon>eudicotyledons</taxon>
        <taxon>Gunneridae</taxon>
        <taxon>Pentapetalae</taxon>
        <taxon>rosids</taxon>
        <taxon>malvids</taxon>
        <taxon>Brassicales</taxon>
        <taxon>Brassicaceae</taxon>
        <taxon>Eutremeae</taxon>
        <taxon>Eutrema</taxon>
    </lineage>
</organism>
<sequence>DEFASLPPIIPNGPIAIYGLLARLVLELLLSVQLEAWVIDGIVPIWLDLASRLMPNGHIMVNCAEIEEEKVAANGKPQLVLDDSVWMLNSTIKILSEAFPGQ</sequence>
<dbReference type="Gramene" id="ESQ39532">
    <property type="protein sequence ID" value="ESQ39532"/>
    <property type="gene ID" value="EUTSA_v10001112mg"/>
</dbReference>